<dbReference type="EMBL" id="BQKC01000001">
    <property type="protein sequence ID" value="GJM54465.1"/>
    <property type="molecule type" value="Genomic_DNA"/>
</dbReference>
<evidence type="ECO:0000256" key="1">
    <source>
        <dbReference type="SAM" id="Phobius"/>
    </source>
</evidence>
<name>A0AAV5B1T9_9ACTN</name>
<gene>
    <name evidence="2" type="ORF">ATOP_01200</name>
</gene>
<keyword evidence="1" id="KW-0812">Transmembrane</keyword>
<feature type="transmembrane region" description="Helical" evidence="1">
    <location>
        <begin position="93"/>
        <end position="114"/>
    </location>
</feature>
<keyword evidence="1" id="KW-0472">Membrane</keyword>
<comment type="caution">
    <text evidence="2">The sequence shown here is derived from an EMBL/GenBank/DDBJ whole genome shotgun (WGS) entry which is preliminary data.</text>
</comment>
<evidence type="ECO:0000313" key="2">
    <source>
        <dbReference type="EMBL" id="GJM54465.1"/>
    </source>
</evidence>
<feature type="transmembrane region" description="Helical" evidence="1">
    <location>
        <begin position="134"/>
        <end position="152"/>
    </location>
</feature>
<dbReference type="RefSeq" id="WP_251173385.1">
    <property type="nucleotide sequence ID" value="NZ_BQKC01000001.1"/>
</dbReference>
<dbReference type="Proteomes" id="UP001055025">
    <property type="component" value="Unassembled WGS sequence"/>
</dbReference>
<sequence length="204" mass="22614">MLFLVVLVIGVLYVVSESFGYKPASRLAQVGIPTYSLVMAVVTLVHDPAQWPWVFLAVPVGMAIGWFQTTHVRVRRTGDRDRRGRRTVEVRRGWSYALGWLLVFVCGVAFHVALDGVLPWDEVLDDLASDVARDIFSFLLLTSGLSWYVWALSGSAGYTYALVLRLTDPAVSEALHEAPRPGHGEGWCPSPLQRLLDRLGPHAS</sequence>
<reference evidence="2" key="1">
    <citation type="journal article" date="2022" name="Int. J. Syst. Evol. Microbiol.">
        <title>Granulimonas faecalis gen. nov., sp. nov., and Leptogranulimonas caecicola gen. nov., sp. nov., novel lactate-producing Atopobiaceae bacteria isolated from mouse intestines, and an emended description of the family Atopobiaceae.</title>
        <authorList>
            <person name="Morinaga K."/>
            <person name="Kusada H."/>
            <person name="Sakamoto S."/>
            <person name="Murakami T."/>
            <person name="Toyoda A."/>
            <person name="Mori H."/>
            <person name="Meng X.Y."/>
            <person name="Takashino M."/>
            <person name="Murotomi K."/>
            <person name="Tamaki H."/>
        </authorList>
    </citation>
    <scope>NUCLEOTIDE SEQUENCE</scope>
    <source>
        <strain evidence="2">OPF53</strain>
    </source>
</reference>
<protein>
    <recommendedName>
        <fullName evidence="4">Integral membrane protein</fullName>
    </recommendedName>
</protein>
<keyword evidence="3" id="KW-1185">Reference proteome</keyword>
<feature type="transmembrane region" description="Helical" evidence="1">
    <location>
        <begin position="51"/>
        <end position="72"/>
    </location>
</feature>
<keyword evidence="1" id="KW-1133">Transmembrane helix</keyword>
<evidence type="ECO:0008006" key="4">
    <source>
        <dbReference type="Google" id="ProtNLM"/>
    </source>
</evidence>
<proteinExistence type="predicted"/>
<organism evidence="2 3">
    <name type="scientific">Granulimonas faecalis</name>
    <dbReference type="NCBI Taxonomy" id="2894155"/>
    <lineage>
        <taxon>Bacteria</taxon>
        <taxon>Bacillati</taxon>
        <taxon>Actinomycetota</taxon>
        <taxon>Coriobacteriia</taxon>
        <taxon>Coriobacteriales</taxon>
        <taxon>Kribbibacteriaceae</taxon>
        <taxon>Granulimonas</taxon>
    </lineage>
</organism>
<accession>A0AAV5B1T9</accession>
<dbReference type="AlphaFoldDB" id="A0AAV5B1T9"/>
<evidence type="ECO:0000313" key="3">
    <source>
        <dbReference type="Proteomes" id="UP001055025"/>
    </source>
</evidence>